<dbReference type="KEGG" id="blep:AL038_00075"/>
<dbReference type="Proteomes" id="UP000234271">
    <property type="component" value="Chromosome"/>
</dbReference>
<organism evidence="1 2">
    <name type="scientific">Beggiatoa leptomitoformis</name>
    <dbReference type="NCBI Taxonomy" id="288004"/>
    <lineage>
        <taxon>Bacteria</taxon>
        <taxon>Pseudomonadati</taxon>
        <taxon>Pseudomonadota</taxon>
        <taxon>Gammaproteobacteria</taxon>
        <taxon>Thiotrichales</taxon>
        <taxon>Thiotrichaceae</taxon>
        <taxon>Beggiatoa</taxon>
    </lineage>
</organism>
<reference evidence="2" key="1">
    <citation type="submission" date="2016-12" db="EMBL/GenBank/DDBJ databases">
        <title>Complete Genome Sequence of Beggiatoa leptomitiformis D-401.</title>
        <authorList>
            <person name="Fomenkov A."/>
            <person name="Vincze T."/>
            <person name="Grabovich M."/>
            <person name="Anton B.P."/>
            <person name="Dubinina G."/>
            <person name="Orlova M."/>
            <person name="Belousova E."/>
            <person name="Roberts R.J."/>
        </authorList>
    </citation>
    <scope>NUCLEOTIDE SEQUENCE [LARGE SCALE GENOMIC DNA]</scope>
    <source>
        <strain evidence="2">D-401</strain>
    </source>
</reference>
<dbReference type="OrthoDB" id="10011922at2"/>
<dbReference type="EMBL" id="CP018889">
    <property type="protein sequence ID" value="AUI68295.1"/>
    <property type="molecule type" value="Genomic_DNA"/>
</dbReference>
<accession>A0A2N9YCW3</accession>
<proteinExistence type="predicted"/>
<evidence type="ECO:0000313" key="2">
    <source>
        <dbReference type="Proteomes" id="UP000234271"/>
    </source>
</evidence>
<name>A0A2N9YCW3_9GAMM</name>
<protein>
    <submittedName>
        <fullName evidence="1">Uncharacterized protein</fullName>
    </submittedName>
</protein>
<dbReference type="STRING" id="288004.AL038_00075"/>
<gene>
    <name evidence="1" type="ORF">BLE401_05995</name>
</gene>
<keyword evidence="2" id="KW-1185">Reference proteome</keyword>
<sequence length="627" mass="68802">MYRYTLLALVLFSVDARCGLPMPAPAPSPLPYIYVESGSTMLESMVAGGEIQTITTRTAGSVIEKVVVESLSAANEAVYSATLRQGTVVSLTNITAQTSALEFSGATTARVATLSGSSLASVAGLGLSAYALGLTVGLLYETNGNVYEVADSLRLYFVGTPPIDVPNATVSPSNLYAPLLNPVIVSNSTGVDISGIYVDFSNLNSPDEAYTNELVSQLYAVFFDGAGGDIKPFLATPFVPNAAGICPVGMFSYSGIYAKNGAICLSAYLKDYLQPVFRYDTNQGEYGYPDYDYSYGYSSYNAHYQNYNSTTKQYYWTNDPTYTDIIGYDFPTWFISGSYHYYSGQATSQGQGLYYYETTKTRDKGIQLHADGLYYLHPSCFWSPTKDLAGLRITSECQAAFSGKISEYSLLSQHVGVPQITYLTSSTGNVKRDFRIDTVKDQEEITGFVLSQDVKFPLLQPTPEGDTHLVVRDQVEYALNPLQPTALNPYPYPYFRPNPLPDIIPFPLPRYISPHRIRRLTTLPKDICGTATQPCSVTGELAPLPDSYGYEFHYDPTFPFAVPKVPIVSTCASIPLDFSSLHLIDNVSFPVIHFSLHCDLLNPYQSVARPVFKLIWLLLCVVIVLSA</sequence>
<evidence type="ECO:0000313" key="1">
    <source>
        <dbReference type="EMBL" id="AUI68295.1"/>
    </source>
</evidence>
<dbReference type="AlphaFoldDB" id="A0A2N9YCW3"/>
<dbReference type="RefSeq" id="WP_062147207.1">
    <property type="nucleotide sequence ID" value="NZ_CP012373.2"/>
</dbReference>